<feature type="compositionally biased region" description="Low complexity" evidence="1">
    <location>
        <begin position="225"/>
        <end position="244"/>
    </location>
</feature>
<dbReference type="AlphaFoldDB" id="A0A4Y8VKP8"/>
<name>A0A4Y8VKP8_9BACT</name>
<dbReference type="Proteomes" id="UP000297872">
    <property type="component" value="Unassembled WGS sequence"/>
</dbReference>
<evidence type="ECO:0000259" key="3">
    <source>
        <dbReference type="Pfam" id="PF08800"/>
    </source>
</evidence>
<protein>
    <submittedName>
        <fullName evidence="4">Uncharacterized protein</fullName>
    </submittedName>
</protein>
<dbReference type="PANTHER" id="PTHR34985:SF1">
    <property type="entry name" value="SLR0554 PROTEIN"/>
    <property type="match status" value="1"/>
</dbReference>
<dbReference type="InterPro" id="IPR007936">
    <property type="entry name" value="VapE-like_dom"/>
</dbReference>
<gene>
    <name evidence="4" type="ORF">EXN75_08275</name>
</gene>
<evidence type="ECO:0000313" key="4">
    <source>
        <dbReference type="EMBL" id="TFH81062.1"/>
    </source>
</evidence>
<dbReference type="GeneID" id="302995286"/>
<comment type="caution">
    <text evidence="4">The sequence shown here is derived from an EMBL/GenBank/DDBJ whole genome shotgun (WGS) entry which is preliminary data.</text>
</comment>
<evidence type="ECO:0000313" key="5">
    <source>
        <dbReference type="Proteomes" id="UP000297872"/>
    </source>
</evidence>
<dbReference type="OrthoDB" id="9801888at2"/>
<proteinExistence type="predicted"/>
<feature type="domain" description="BT4734-like N-terminal" evidence="3">
    <location>
        <begin position="58"/>
        <end position="184"/>
    </location>
</feature>
<dbReference type="Pfam" id="PF05272">
    <property type="entry name" value="VapE-like_dom"/>
    <property type="match status" value="1"/>
</dbReference>
<dbReference type="Pfam" id="PF08800">
    <property type="entry name" value="BT4734-like_N"/>
    <property type="match status" value="1"/>
</dbReference>
<reference evidence="4 5" key="1">
    <citation type="submission" date="2019-02" db="EMBL/GenBank/DDBJ databases">
        <title>Draft Genome Sequence of the Prevotella sp. BCRC 81118, Isolated from Human Feces.</title>
        <authorList>
            <person name="Huang C.-H."/>
        </authorList>
    </citation>
    <scope>NUCLEOTIDE SEQUENCE [LARGE SCALE GENOMIC DNA]</scope>
    <source>
        <strain evidence="4 5">BCRC 81118</strain>
    </source>
</reference>
<evidence type="ECO:0000256" key="1">
    <source>
        <dbReference type="SAM" id="MobiDB-lite"/>
    </source>
</evidence>
<dbReference type="EMBL" id="SGVY01000018">
    <property type="protein sequence ID" value="TFH81062.1"/>
    <property type="molecule type" value="Genomic_DNA"/>
</dbReference>
<keyword evidence="5" id="KW-1185">Reference proteome</keyword>
<dbReference type="PANTHER" id="PTHR34985">
    <property type="entry name" value="SLR0554 PROTEIN"/>
    <property type="match status" value="1"/>
</dbReference>
<dbReference type="InterPro" id="IPR014907">
    <property type="entry name" value="BT4734-like_N"/>
</dbReference>
<organism evidence="4 5">
    <name type="scientific">Segatella hominis</name>
    <dbReference type="NCBI Taxonomy" id="2518605"/>
    <lineage>
        <taxon>Bacteria</taxon>
        <taxon>Pseudomonadati</taxon>
        <taxon>Bacteroidota</taxon>
        <taxon>Bacteroidia</taxon>
        <taxon>Bacteroidales</taxon>
        <taxon>Prevotellaceae</taxon>
        <taxon>Segatella</taxon>
    </lineage>
</organism>
<sequence length="770" mass="89815">MEETMPSLFTSLRSSSHKPLSSKKELEWLIMQDRFIQIHTDDYRQMVNIDRKAADNKKRNSAAICPSIQFKPDGRTLEYFGKPTYWAMLDYDHTPSIILEDAVEKAIKKPTTMVCYRTISGRGFRILLKYARPPGCTLTETELHRLAITKAIKIYDELLNLNADRQCLDMTRLCGLAHDEKAYFNWDAEPLPLSPEEVTKFYQTVLKPEMEREKKLETDRANGTSSKGSRSAKKSQGSASSGNAKGKKKTEASTEDVIEQVKKLSEGWFCRFEPGSHHEFCMRFATFCFNYGAKKEELLNWMTAEFGSQYDGVKSIVDWVFNHTEGWGCWHLYTKGEKYGSNPSMKVLMQWLNTRYEMHLNTVTGMVEIRAYDTQSEFYYKWTEVTETVENTIYTLMDMDGLRTNKKRLESAIKSDFTKKFNPIEDYLMGLPEWKEGDPDYIDQLCERITVKEAPEYYHTKKYFKYAFRKWFVSMVYGWGSKEMVNELVLVLVGRGGIFKTKFLENLLPKCLRSYYANDSSADYKNKDFLQITTSKALICLDEFDAPHGKNLNSFKSCVTKRSVTIRVPYDKYPSQLLRHASLCGTSNNRHVICEEEDRRCLVWEVEKIQSPFEYPIDHDHIYAQAIYIVKELIRKRKEGKLKQGDWVPWLTYEDMEKQRLHNKMFLANSFLEELIAKYFRVPTEGDLMNPNMKFATSADIMEKIGFNPAIRNNVTSGYIQNVMEKMGFRRLRRKQGRGWIVIEKEGYDINQEAKLTIAESQNDSDTMRK</sequence>
<feature type="domain" description="Virulence-associated protein E-like" evidence="2">
    <location>
        <begin position="460"/>
        <end position="631"/>
    </location>
</feature>
<evidence type="ECO:0000259" key="2">
    <source>
        <dbReference type="Pfam" id="PF05272"/>
    </source>
</evidence>
<feature type="region of interest" description="Disordered" evidence="1">
    <location>
        <begin position="212"/>
        <end position="253"/>
    </location>
</feature>
<dbReference type="RefSeq" id="WP_134843429.1">
    <property type="nucleotide sequence ID" value="NZ_SGVY01000018.1"/>
</dbReference>
<accession>A0A4Y8VKP8</accession>